<name>A0A9Q8Y8T2_ENSAD</name>
<dbReference type="InterPro" id="IPR014581">
    <property type="entry name" value="UCP033303"/>
</dbReference>
<dbReference type="Proteomes" id="UP001214094">
    <property type="component" value="Chromosome"/>
</dbReference>
<dbReference type="OrthoDB" id="9802256at2"/>
<dbReference type="PIRSF" id="PIRSF033303">
    <property type="entry name" value="UCP033303"/>
    <property type="match status" value="1"/>
</dbReference>
<dbReference type="EMBL" id="CP121308">
    <property type="protein sequence ID" value="WFP90541.1"/>
    <property type="molecule type" value="Genomic_DNA"/>
</dbReference>
<dbReference type="GeneID" id="29518222"/>
<evidence type="ECO:0000313" key="1">
    <source>
        <dbReference type="EMBL" id="USJ23174.1"/>
    </source>
</evidence>
<dbReference type="InterPro" id="IPR009758">
    <property type="entry name" value="DUF1326"/>
</dbReference>
<dbReference type="Pfam" id="PF07040">
    <property type="entry name" value="DUF1326"/>
    <property type="match status" value="1"/>
</dbReference>
<keyword evidence="4" id="KW-1185">Reference proteome</keyword>
<protein>
    <submittedName>
        <fullName evidence="1">DUF1326 domain-containing protein</fullName>
    </submittedName>
</protein>
<dbReference type="AlphaFoldDB" id="A0A9Q8Y8T2"/>
<dbReference type="Proteomes" id="UP001055460">
    <property type="component" value="Chromosome"/>
</dbReference>
<proteinExistence type="predicted"/>
<evidence type="ECO:0000313" key="2">
    <source>
        <dbReference type="EMBL" id="WFP90541.1"/>
    </source>
</evidence>
<reference evidence="2 4" key="2">
    <citation type="submission" date="2023-03" db="EMBL/GenBank/DDBJ databases">
        <title>Comparative genome and transcriptome analysis combination mining strategies for increasing vitamin B12 production of Ensifer adhaerens strain.</title>
        <authorList>
            <person name="Yongheng L."/>
        </authorList>
    </citation>
    <scope>NUCLEOTIDE SEQUENCE [LARGE SCALE GENOMIC DNA]</scope>
    <source>
        <strain evidence="2 4">Casida A-T305</strain>
    </source>
</reference>
<evidence type="ECO:0000313" key="4">
    <source>
        <dbReference type="Proteomes" id="UP001214094"/>
    </source>
</evidence>
<sequence>MTSVRWMMKGREFIHCNCAYGCPCQFNALPTQGHCSAVGAFEIEEGYHGDTRLDGLRGGLIAAWPGAIHEGRGQVVPIVDSRASDEQRGALLRIMSGEDTEPGATFFQVFATTFETMHDPVFAEIDFEVDVGARTARLNVPGWIAARGEPILNPVTGAAHQARINLPHGFEYDICEVGRGWADTKGPLTLALADSHAHFARMHLTESGVIH</sequence>
<organism evidence="1 3">
    <name type="scientific">Ensifer adhaerens</name>
    <name type="common">Sinorhizobium morelense</name>
    <dbReference type="NCBI Taxonomy" id="106592"/>
    <lineage>
        <taxon>Bacteria</taxon>
        <taxon>Pseudomonadati</taxon>
        <taxon>Pseudomonadota</taxon>
        <taxon>Alphaproteobacteria</taxon>
        <taxon>Hyphomicrobiales</taxon>
        <taxon>Rhizobiaceae</taxon>
        <taxon>Sinorhizobium/Ensifer group</taxon>
        <taxon>Ensifer</taxon>
    </lineage>
</organism>
<gene>
    <name evidence="1" type="ORF">NE863_18140</name>
    <name evidence="2" type="ORF">P4B07_18645</name>
</gene>
<dbReference type="KEGG" id="eah:FA04_18400"/>
<evidence type="ECO:0000313" key="3">
    <source>
        <dbReference type="Proteomes" id="UP001055460"/>
    </source>
</evidence>
<accession>A0A9Q8Y8T2</accession>
<dbReference type="EMBL" id="CP098807">
    <property type="protein sequence ID" value="USJ23174.1"/>
    <property type="molecule type" value="Genomic_DNA"/>
</dbReference>
<dbReference type="RefSeq" id="WP_034804927.1">
    <property type="nucleotide sequence ID" value="NZ_CAXURO020000001.1"/>
</dbReference>
<reference evidence="1" key="1">
    <citation type="submission" date="2022-06" db="EMBL/GenBank/DDBJ databases">
        <title>Physiological and biochemical characterization and genomic elucidation of a strain of the genus Ensifer adhaerens M8 that combines arsenic oxidation and chromium reduction.</title>
        <authorList>
            <person name="Li X."/>
            <person name="Yu c."/>
        </authorList>
    </citation>
    <scope>NUCLEOTIDE SEQUENCE</scope>
    <source>
        <strain evidence="1">M8</strain>
    </source>
</reference>